<name>A0A316FYL2_9RHOB</name>
<comment type="caution">
    <text evidence="3">The sequence shown here is derived from an EMBL/GenBank/DDBJ whole genome shotgun (WGS) entry which is preliminary data.</text>
</comment>
<dbReference type="EMBL" id="QGGV01000013">
    <property type="protein sequence ID" value="PWK53513.1"/>
    <property type="molecule type" value="Genomic_DNA"/>
</dbReference>
<accession>A0A316FYL2</accession>
<feature type="domain" description="Glucose/Sorbosone dehydrogenase" evidence="2">
    <location>
        <begin position="28"/>
        <end position="273"/>
    </location>
</feature>
<dbReference type="InterPro" id="IPR012938">
    <property type="entry name" value="Glc/Sorbosone_DH"/>
</dbReference>
<feature type="region of interest" description="Disordered" evidence="1">
    <location>
        <begin position="543"/>
        <end position="564"/>
    </location>
</feature>
<keyword evidence="4" id="KW-1185">Reference proteome</keyword>
<dbReference type="Pfam" id="PF07995">
    <property type="entry name" value="GSDH"/>
    <property type="match status" value="2"/>
</dbReference>
<protein>
    <submittedName>
        <fullName evidence="3">PQQ-dependent dehydrogenase (S-GDH family)</fullName>
    </submittedName>
</protein>
<sequence>MAAAQVLPVDVETGNNSLFSSRVLTTDLSDPWALNWGPDDMIWLTERTSGEVTRVDPITGAQQVLLALEDVYSGPQHEGLLGMALHPELLQGTGNDYIYISYTINNGTEEDPDPSAQIVRYTYNQDLQQLVEPMPLIRGLPAWNDHNAGRVVFGPDGKIYYSIGDQGANFGRNQRRENLALTLPTQDEVDSENWRTYSGKILRLNPDGTIPEDNPEIDGVRSHVYSFGHRNPQGLAFGFDGKLYETEHGPATDDELNLIIPGGNYGWPWVAGNIDDRNYRFIDWAEAPDDVTPNTDPLPDTVPQFQESEFPGKLVPPLATYWTVDDDYPIGDVCGYICDPTIAPSSVLPYQAGEDGIPEWDNSVLIPTLKHGTLYVQHMSDDGTKAEGPPEAWLSTQNRYRDVLVAPDNRTVFLATDAFGSAAQKFGEGLNTSVLHNPGAILMFTYAENGGGGLSFAAGPSTVGEVLGGAREGGAPQEWEDPATGGTEAGTAAATEDDMSERPEASAADAVSVTEEAHIPAVAALGARRCMLRTARCATVPPAAAAPVPCWPRTRSWPTTNSSP</sequence>
<evidence type="ECO:0000259" key="2">
    <source>
        <dbReference type="Pfam" id="PF07995"/>
    </source>
</evidence>
<dbReference type="SUPFAM" id="SSF50952">
    <property type="entry name" value="Soluble quinoprotein glucose dehydrogenase"/>
    <property type="match status" value="1"/>
</dbReference>
<dbReference type="InterPro" id="IPR019893">
    <property type="entry name" value="SndH-like"/>
</dbReference>
<dbReference type="PANTHER" id="PTHR19328:SF13">
    <property type="entry name" value="HIPL1 PROTEIN"/>
    <property type="match status" value="1"/>
</dbReference>
<evidence type="ECO:0000313" key="4">
    <source>
        <dbReference type="Proteomes" id="UP000245390"/>
    </source>
</evidence>
<evidence type="ECO:0000256" key="1">
    <source>
        <dbReference type="SAM" id="MobiDB-lite"/>
    </source>
</evidence>
<dbReference type="RefSeq" id="WP_241239693.1">
    <property type="nucleotide sequence ID" value="NZ_CP034588.1"/>
</dbReference>
<dbReference type="InterPro" id="IPR011042">
    <property type="entry name" value="6-blade_b-propeller_TolB-like"/>
</dbReference>
<proteinExistence type="predicted"/>
<feature type="region of interest" description="Disordered" evidence="1">
    <location>
        <begin position="468"/>
        <end position="512"/>
    </location>
</feature>
<reference evidence="3 4" key="1">
    <citation type="submission" date="2018-05" db="EMBL/GenBank/DDBJ databases">
        <title>Genomic Encyclopedia of Type Strains, Phase IV (KMG-IV): sequencing the most valuable type-strain genomes for metagenomic binning, comparative biology and taxonomic classification.</title>
        <authorList>
            <person name="Goeker M."/>
        </authorList>
    </citation>
    <scope>NUCLEOTIDE SEQUENCE [LARGE SCALE GENOMIC DNA]</scope>
    <source>
        <strain evidence="3 4">DSM 103371</strain>
    </source>
</reference>
<feature type="domain" description="Glucose/Sorbosone dehydrogenase" evidence="2">
    <location>
        <begin position="337"/>
        <end position="417"/>
    </location>
</feature>
<dbReference type="NCBIfam" id="TIGR03606">
    <property type="entry name" value="non_repeat_PQQ"/>
    <property type="match status" value="1"/>
</dbReference>
<feature type="compositionally biased region" description="Low complexity" evidence="1">
    <location>
        <begin position="482"/>
        <end position="494"/>
    </location>
</feature>
<gene>
    <name evidence="3" type="ORF">C8D95_11338</name>
</gene>
<dbReference type="PANTHER" id="PTHR19328">
    <property type="entry name" value="HEDGEHOG-INTERACTING PROTEIN"/>
    <property type="match status" value="1"/>
</dbReference>
<dbReference type="AlphaFoldDB" id="A0A316FYL2"/>
<evidence type="ECO:0000313" key="3">
    <source>
        <dbReference type="EMBL" id="PWK53513.1"/>
    </source>
</evidence>
<organism evidence="3 4">
    <name type="scientific">Silicimonas algicola</name>
    <dbReference type="NCBI Taxonomy" id="1826607"/>
    <lineage>
        <taxon>Bacteria</taxon>
        <taxon>Pseudomonadati</taxon>
        <taxon>Pseudomonadota</taxon>
        <taxon>Alphaproteobacteria</taxon>
        <taxon>Rhodobacterales</taxon>
        <taxon>Paracoccaceae</taxon>
    </lineage>
</organism>
<dbReference type="InterPro" id="IPR011041">
    <property type="entry name" value="Quinoprot_gluc/sorb_DH_b-prop"/>
</dbReference>
<dbReference type="Gene3D" id="2.120.10.30">
    <property type="entry name" value="TolB, C-terminal domain"/>
    <property type="match status" value="1"/>
</dbReference>
<dbReference type="Proteomes" id="UP000245390">
    <property type="component" value="Unassembled WGS sequence"/>
</dbReference>